<evidence type="ECO:0000313" key="1">
    <source>
        <dbReference type="EMBL" id="GAC27922.1"/>
    </source>
</evidence>
<organism evidence="1 2">
    <name type="scientific">Brumicola pallidula DSM 14239 = ACAM 615</name>
    <dbReference type="NCBI Taxonomy" id="1121922"/>
    <lineage>
        <taxon>Bacteria</taxon>
        <taxon>Pseudomonadati</taxon>
        <taxon>Pseudomonadota</taxon>
        <taxon>Gammaproteobacteria</taxon>
        <taxon>Alteromonadales</taxon>
        <taxon>Alteromonadaceae</taxon>
        <taxon>Brumicola</taxon>
    </lineage>
</organism>
<accession>K6ZC46</accession>
<protein>
    <submittedName>
        <fullName evidence="1">Uncharacterized protein</fullName>
    </submittedName>
</protein>
<sequence>MAAFLRFSRPLENKNKLTAYESMVKPTTTEKVRARKHRKTPQNVNTPTQITYKVSIIPPELGGEKK</sequence>
<proteinExistence type="predicted"/>
<comment type="caution">
    <text evidence="1">The sequence shown here is derived from an EMBL/GenBank/DDBJ whole genome shotgun (WGS) entry which is preliminary data.</text>
</comment>
<name>K6ZC46_9ALTE</name>
<dbReference type="EMBL" id="BAEQ01000016">
    <property type="protein sequence ID" value="GAC27922.1"/>
    <property type="molecule type" value="Genomic_DNA"/>
</dbReference>
<dbReference type="Proteomes" id="UP000006251">
    <property type="component" value="Unassembled WGS sequence"/>
</dbReference>
<reference evidence="2" key="1">
    <citation type="journal article" date="2014" name="Environ. Microbiol.">
        <title>Comparative genomics of the marine bacterial genus Glaciecola reveals the high degree of genomic diversity and genomic characteristic for cold adaptation.</title>
        <authorList>
            <person name="Qin Q.L."/>
            <person name="Xie B.B."/>
            <person name="Yu Y."/>
            <person name="Shu Y.L."/>
            <person name="Rong J.C."/>
            <person name="Zhang Y.J."/>
            <person name="Zhao D.L."/>
            <person name="Chen X.L."/>
            <person name="Zhang X.Y."/>
            <person name="Chen B."/>
            <person name="Zhou B.C."/>
            <person name="Zhang Y.Z."/>
        </authorList>
    </citation>
    <scope>NUCLEOTIDE SEQUENCE [LARGE SCALE GENOMIC DNA]</scope>
    <source>
        <strain evidence="2">ACAM 615</strain>
    </source>
</reference>
<dbReference type="AlphaFoldDB" id="K6ZC46"/>
<gene>
    <name evidence="1" type="ORF">GPAL_1043</name>
</gene>
<keyword evidence="2" id="KW-1185">Reference proteome</keyword>
<evidence type="ECO:0000313" key="2">
    <source>
        <dbReference type="Proteomes" id="UP000006251"/>
    </source>
</evidence>